<evidence type="ECO:0000256" key="2">
    <source>
        <dbReference type="ARBA" id="ARBA00022729"/>
    </source>
</evidence>
<comment type="similarity">
    <text evidence="1">Belongs to the bacterial solute-binding protein 3 family.</text>
</comment>
<gene>
    <name evidence="4" type="ORF">ABT58_17720</name>
</gene>
<reference evidence="4 5" key="1">
    <citation type="submission" date="2015-05" db="EMBL/GenBank/DDBJ databases">
        <title>Photobacterium galathea sp. nov.</title>
        <authorList>
            <person name="Machado H."/>
            <person name="Gram L."/>
        </authorList>
    </citation>
    <scope>NUCLEOTIDE SEQUENCE [LARGE SCALE GENOMIC DNA]</scope>
    <source>
        <strain evidence="4 5">DSM 25995</strain>
    </source>
</reference>
<dbReference type="SUPFAM" id="SSF53850">
    <property type="entry name" value="Periplasmic binding protein-like II"/>
    <property type="match status" value="1"/>
</dbReference>
<dbReference type="PATRIC" id="fig|754436.4.peg.3754"/>
<dbReference type="AlphaFoldDB" id="A0A0J1JCL6"/>
<name>A0A0J1JCL6_9GAMM</name>
<feature type="domain" description="Solute-binding protein family 3/N-terminal" evidence="3">
    <location>
        <begin position="19"/>
        <end position="247"/>
    </location>
</feature>
<evidence type="ECO:0000313" key="4">
    <source>
        <dbReference type="EMBL" id="KLU99381.1"/>
    </source>
</evidence>
<sequence>MLGHTITVKASVSPPPQETVRFAVEGAYPPFSWTEPNGRVMGFDVDIAHALCREMAVRCEIVAQAWPDLIPDLLTHHYDAIIAAMSITEARQQQVAFTEKYAQLPSRYVARRDADLTFTPEGLQGKVLGVVKDTVQDDYVTAQFGLTNRIIRSATMEGAHADLVKGRVDAVLGEAPVLEAVMLNVPGGQQFGFVGPSLSDPQWFGNGFGIAVRPDDTRLRQRLNEAITAIRAKGIYQNIAASYFNYDVYGR</sequence>
<evidence type="ECO:0000259" key="3">
    <source>
        <dbReference type="SMART" id="SM00062"/>
    </source>
</evidence>
<protein>
    <submittedName>
        <fullName evidence="4">Nickel transporter</fullName>
    </submittedName>
</protein>
<keyword evidence="2" id="KW-0732">Signal</keyword>
<dbReference type="Proteomes" id="UP000036426">
    <property type="component" value="Unassembled WGS sequence"/>
</dbReference>
<dbReference type="PANTHER" id="PTHR35936">
    <property type="entry name" value="MEMBRANE-BOUND LYTIC MUREIN TRANSGLYCOSYLASE F"/>
    <property type="match status" value="1"/>
</dbReference>
<accession>A0A0J1JCL6</accession>
<dbReference type="SMART" id="SM00062">
    <property type="entry name" value="PBPb"/>
    <property type="match status" value="1"/>
</dbReference>
<dbReference type="Pfam" id="PF00497">
    <property type="entry name" value="SBP_bac_3"/>
    <property type="match status" value="1"/>
</dbReference>
<evidence type="ECO:0000313" key="5">
    <source>
        <dbReference type="Proteomes" id="UP000036426"/>
    </source>
</evidence>
<proteinExistence type="inferred from homology"/>
<dbReference type="EMBL" id="LDOV01000032">
    <property type="protein sequence ID" value="KLU99381.1"/>
    <property type="molecule type" value="Genomic_DNA"/>
</dbReference>
<keyword evidence="5" id="KW-1185">Reference proteome</keyword>
<dbReference type="InterPro" id="IPR001638">
    <property type="entry name" value="Solute-binding_3/MltF_N"/>
</dbReference>
<dbReference type="PANTHER" id="PTHR35936:SF17">
    <property type="entry name" value="ARGININE-BINDING EXTRACELLULAR PROTEIN ARTP"/>
    <property type="match status" value="1"/>
</dbReference>
<organism evidence="4 5">
    <name type="scientific">Photobacterium aphoticum</name>
    <dbReference type="NCBI Taxonomy" id="754436"/>
    <lineage>
        <taxon>Bacteria</taxon>
        <taxon>Pseudomonadati</taxon>
        <taxon>Pseudomonadota</taxon>
        <taxon>Gammaproteobacteria</taxon>
        <taxon>Vibrionales</taxon>
        <taxon>Vibrionaceae</taxon>
        <taxon>Photobacterium</taxon>
    </lineage>
</organism>
<evidence type="ECO:0000256" key="1">
    <source>
        <dbReference type="ARBA" id="ARBA00010333"/>
    </source>
</evidence>
<dbReference type="Gene3D" id="3.40.190.10">
    <property type="entry name" value="Periplasmic binding protein-like II"/>
    <property type="match status" value="2"/>
</dbReference>
<comment type="caution">
    <text evidence="4">The sequence shown here is derived from an EMBL/GenBank/DDBJ whole genome shotgun (WGS) entry which is preliminary data.</text>
</comment>